<dbReference type="RefSeq" id="WP_146414502.1">
    <property type="nucleotide sequence ID" value="NZ_SJPZ01000002.1"/>
</dbReference>
<dbReference type="OrthoDB" id="9807827at2"/>
<dbReference type="Gene3D" id="3.40.50.300">
    <property type="entry name" value="P-loop containing nucleotide triphosphate hydrolases"/>
    <property type="match status" value="1"/>
</dbReference>
<dbReference type="AlphaFoldDB" id="A0A5C6FK60"/>
<evidence type="ECO:0000256" key="3">
    <source>
        <dbReference type="ARBA" id="ARBA00023015"/>
    </source>
</evidence>
<dbReference type="Proteomes" id="UP000316476">
    <property type="component" value="Unassembled WGS sequence"/>
</dbReference>
<name>A0A5C6FK60_9PLAN</name>
<dbReference type="EMBL" id="SJPZ01000002">
    <property type="protein sequence ID" value="TWU61684.1"/>
    <property type="molecule type" value="Genomic_DNA"/>
</dbReference>
<dbReference type="Gene3D" id="1.10.10.60">
    <property type="entry name" value="Homeodomain-like"/>
    <property type="match status" value="1"/>
</dbReference>
<dbReference type="PANTHER" id="PTHR32071">
    <property type="entry name" value="TRANSCRIPTIONAL REGULATORY PROTEIN"/>
    <property type="match status" value="1"/>
</dbReference>
<dbReference type="InterPro" id="IPR029016">
    <property type="entry name" value="GAF-like_dom_sf"/>
</dbReference>
<dbReference type="GO" id="GO:0006355">
    <property type="term" value="P:regulation of DNA-templated transcription"/>
    <property type="evidence" value="ECO:0007669"/>
    <property type="project" value="InterPro"/>
</dbReference>
<dbReference type="InterPro" id="IPR025662">
    <property type="entry name" value="Sigma_54_int_dom_ATP-bd_1"/>
</dbReference>
<dbReference type="PROSITE" id="PS00676">
    <property type="entry name" value="SIGMA54_INTERACT_2"/>
    <property type="match status" value="1"/>
</dbReference>
<dbReference type="Pfam" id="PF25601">
    <property type="entry name" value="AAA_lid_14"/>
    <property type="match status" value="1"/>
</dbReference>
<feature type="domain" description="Sigma-54 factor interaction" evidence="6">
    <location>
        <begin position="222"/>
        <end position="451"/>
    </location>
</feature>
<dbReference type="Gene3D" id="3.30.450.40">
    <property type="match status" value="1"/>
</dbReference>
<dbReference type="SUPFAM" id="SSF52540">
    <property type="entry name" value="P-loop containing nucleoside triphosphate hydrolases"/>
    <property type="match status" value="1"/>
</dbReference>
<dbReference type="SMART" id="SM00382">
    <property type="entry name" value="AAA"/>
    <property type="match status" value="1"/>
</dbReference>
<evidence type="ECO:0000256" key="1">
    <source>
        <dbReference type="ARBA" id="ARBA00022741"/>
    </source>
</evidence>
<protein>
    <submittedName>
        <fullName evidence="7">Formate hydrogenlyase transcriptional activator</fullName>
    </submittedName>
</protein>
<dbReference type="InterPro" id="IPR058031">
    <property type="entry name" value="AAA_lid_NorR"/>
</dbReference>
<keyword evidence="1" id="KW-0547">Nucleotide-binding</keyword>
<dbReference type="InterPro" id="IPR003018">
    <property type="entry name" value="GAF"/>
</dbReference>
<sequence>MKPPPELSCDDAESFQALLLEMARQRDIDSLLRLIVGRLCRTSSIALARLWLIQPGDICQRCVFADECPDRSQCLHLVASDGVSQSTGSRWDRLDGRFQRFPIGIRKVGHIAATGDVVEVTDISEGSPWIVRPEWATAEGIRGFLGQPLVHQSDVLGVLGVFLRAPVWAAGRSWLRIIADHAAVTIANTRALQRIEHLTQQLELENEYLKDEISSSLQFGEIVGQSAALQKVLQQVALVAPTDSNVLILGESGVGKELIARAIHQQSPRHDRPLIKVNCASIPRDLFESEFFGHTQGAFTGAVRDRVGRFELADGGTLFLDEIGEVPLEMQSKLLRVLQEGTYERIGEEQTRQADVRIVAATNRDLQKEAAEKKFREDLYYRLSVFPIEVMPLRQRVEDIPLLASHFLQTCARQIGVDQPMLKQRHVRELMAYRWPGNIRELQNVIERAVIRSQTGPLRFDLPQTLDQRAAMVSSPTPERADTLMTDEEMRRIERQNMIDVLEAHRWKISGDQGAAQFLGLHPATLSSRMRSMGIRRPRK</sequence>
<evidence type="ECO:0000256" key="5">
    <source>
        <dbReference type="ARBA" id="ARBA00023163"/>
    </source>
</evidence>
<comment type="caution">
    <text evidence="7">The sequence shown here is derived from an EMBL/GenBank/DDBJ whole genome shotgun (WGS) entry which is preliminary data.</text>
</comment>
<dbReference type="InterPro" id="IPR003593">
    <property type="entry name" value="AAA+_ATPase"/>
</dbReference>
<accession>A0A5C6FK60</accession>
<dbReference type="InterPro" id="IPR025943">
    <property type="entry name" value="Sigma_54_int_dom_ATP-bd_2"/>
</dbReference>
<dbReference type="FunFam" id="3.40.50.300:FF:000006">
    <property type="entry name" value="DNA-binding transcriptional regulator NtrC"/>
    <property type="match status" value="1"/>
</dbReference>
<keyword evidence="4" id="KW-0238">DNA-binding</keyword>
<dbReference type="SMART" id="SM00065">
    <property type="entry name" value="GAF"/>
    <property type="match status" value="1"/>
</dbReference>
<dbReference type="SUPFAM" id="SSF55781">
    <property type="entry name" value="GAF domain-like"/>
    <property type="match status" value="1"/>
</dbReference>
<dbReference type="PROSITE" id="PS50045">
    <property type="entry name" value="SIGMA54_INTERACT_4"/>
    <property type="match status" value="1"/>
</dbReference>
<dbReference type="InterPro" id="IPR027417">
    <property type="entry name" value="P-loop_NTPase"/>
</dbReference>
<dbReference type="GO" id="GO:0005524">
    <property type="term" value="F:ATP binding"/>
    <property type="evidence" value="ECO:0007669"/>
    <property type="project" value="UniProtKB-KW"/>
</dbReference>
<dbReference type="CDD" id="cd00009">
    <property type="entry name" value="AAA"/>
    <property type="match status" value="1"/>
</dbReference>
<dbReference type="PROSITE" id="PS00675">
    <property type="entry name" value="SIGMA54_INTERACT_1"/>
    <property type="match status" value="1"/>
</dbReference>
<evidence type="ECO:0000256" key="4">
    <source>
        <dbReference type="ARBA" id="ARBA00023125"/>
    </source>
</evidence>
<evidence type="ECO:0000313" key="7">
    <source>
        <dbReference type="EMBL" id="TWU61684.1"/>
    </source>
</evidence>
<dbReference type="GO" id="GO:0016829">
    <property type="term" value="F:lyase activity"/>
    <property type="evidence" value="ECO:0007669"/>
    <property type="project" value="UniProtKB-KW"/>
</dbReference>
<organism evidence="7 8">
    <name type="scientific">Crateriforma conspicua</name>
    <dbReference type="NCBI Taxonomy" id="2527996"/>
    <lineage>
        <taxon>Bacteria</taxon>
        <taxon>Pseudomonadati</taxon>
        <taxon>Planctomycetota</taxon>
        <taxon>Planctomycetia</taxon>
        <taxon>Planctomycetales</taxon>
        <taxon>Planctomycetaceae</taxon>
        <taxon>Crateriforma</taxon>
    </lineage>
</organism>
<dbReference type="Pfam" id="PF00158">
    <property type="entry name" value="Sigma54_activat"/>
    <property type="match status" value="1"/>
</dbReference>
<evidence type="ECO:0000259" key="6">
    <source>
        <dbReference type="PROSITE" id="PS50045"/>
    </source>
</evidence>
<evidence type="ECO:0000313" key="8">
    <source>
        <dbReference type="Proteomes" id="UP000316476"/>
    </source>
</evidence>
<keyword evidence="7" id="KW-0456">Lyase</keyword>
<dbReference type="GO" id="GO:0003677">
    <property type="term" value="F:DNA binding"/>
    <property type="evidence" value="ECO:0007669"/>
    <property type="project" value="UniProtKB-KW"/>
</dbReference>
<dbReference type="InterPro" id="IPR002078">
    <property type="entry name" value="Sigma_54_int"/>
</dbReference>
<reference evidence="7 8" key="1">
    <citation type="submission" date="2019-02" db="EMBL/GenBank/DDBJ databases">
        <title>Deep-cultivation of Planctomycetes and their phenomic and genomic characterization uncovers novel biology.</title>
        <authorList>
            <person name="Wiegand S."/>
            <person name="Jogler M."/>
            <person name="Boedeker C."/>
            <person name="Pinto D."/>
            <person name="Vollmers J."/>
            <person name="Rivas-Marin E."/>
            <person name="Kohn T."/>
            <person name="Peeters S.H."/>
            <person name="Heuer A."/>
            <person name="Rast P."/>
            <person name="Oberbeckmann S."/>
            <person name="Bunk B."/>
            <person name="Jeske O."/>
            <person name="Meyerdierks A."/>
            <person name="Storesund J.E."/>
            <person name="Kallscheuer N."/>
            <person name="Luecker S."/>
            <person name="Lage O.M."/>
            <person name="Pohl T."/>
            <person name="Merkel B.J."/>
            <person name="Hornburger P."/>
            <person name="Mueller R.-W."/>
            <person name="Bruemmer F."/>
            <person name="Labrenz M."/>
            <person name="Spormann A.M."/>
            <person name="Op Den Camp H."/>
            <person name="Overmann J."/>
            <person name="Amann R."/>
            <person name="Jetten M.S.M."/>
            <person name="Mascher T."/>
            <person name="Medema M.H."/>
            <person name="Devos D.P."/>
            <person name="Kaster A.-K."/>
            <person name="Ovreas L."/>
            <person name="Rohde M."/>
            <person name="Galperin M.Y."/>
            <person name="Jogler C."/>
        </authorList>
    </citation>
    <scope>NUCLEOTIDE SEQUENCE [LARGE SCALE GENOMIC DNA]</scope>
    <source>
        <strain evidence="7 8">V7</strain>
    </source>
</reference>
<gene>
    <name evidence="7" type="primary">fhlA_2</name>
    <name evidence="7" type="ORF">V7x_33720</name>
</gene>
<keyword evidence="5" id="KW-0804">Transcription</keyword>
<keyword evidence="2" id="KW-0067">ATP-binding</keyword>
<proteinExistence type="predicted"/>
<dbReference type="Gene3D" id="1.10.8.60">
    <property type="match status" value="1"/>
</dbReference>
<dbReference type="InterPro" id="IPR025944">
    <property type="entry name" value="Sigma_54_int_dom_CS"/>
</dbReference>
<dbReference type="PROSITE" id="PS00688">
    <property type="entry name" value="SIGMA54_INTERACT_3"/>
    <property type="match status" value="1"/>
</dbReference>
<dbReference type="PANTHER" id="PTHR32071:SF57">
    <property type="entry name" value="C4-DICARBOXYLATE TRANSPORT TRANSCRIPTIONAL REGULATORY PROTEIN DCTD"/>
    <property type="match status" value="1"/>
</dbReference>
<dbReference type="Pfam" id="PF01590">
    <property type="entry name" value="GAF"/>
    <property type="match status" value="1"/>
</dbReference>
<keyword evidence="3" id="KW-0805">Transcription regulation</keyword>
<evidence type="ECO:0000256" key="2">
    <source>
        <dbReference type="ARBA" id="ARBA00022840"/>
    </source>
</evidence>